<evidence type="ECO:0000256" key="1">
    <source>
        <dbReference type="ARBA" id="ARBA00023172"/>
    </source>
</evidence>
<protein>
    <submittedName>
        <fullName evidence="2">Site-specific integrase</fullName>
    </submittedName>
</protein>
<dbReference type="AlphaFoldDB" id="A0AB35N2Q3"/>
<reference evidence="2" key="1">
    <citation type="submission" date="2023-07" db="EMBL/GenBank/DDBJ databases">
        <title>Genome content predicts the carbon catabolic preferences of heterotrophic bacteria.</title>
        <authorList>
            <person name="Gralka M."/>
        </authorList>
    </citation>
    <scope>NUCLEOTIDE SEQUENCE</scope>
    <source>
        <strain evidence="2">6E02</strain>
    </source>
</reference>
<dbReference type="GO" id="GO:0015074">
    <property type="term" value="P:DNA integration"/>
    <property type="evidence" value="ECO:0007669"/>
    <property type="project" value="InterPro"/>
</dbReference>
<dbReference type="EMBL" id="JAUYVL010000019">
    <property type="protein sequence ID" value="MDP2503260.1"/>
    <property type="molecule type" value="Genomic_DNA"/>
</dbReference>
<dbReference type="Proteomes" id="UP001177935">
    <property type="component" value="Unassembled WGS sequence"/>
</dbReference>
<name>A0AB35N2Q3_VIBSP</name>
<accession>A0AB35N2Q3</accession>
<sequence>MRTLELQQVSEFSSSKVLTVDQLKKLTYQEKSRLSIGEFEGLSLGGYGDDEWLFYLLNGAANKHRSERNLNFKDQLVELNLAWNNSETSGGYTISEAARDCLWLRYQDGISVRTLKSELRAWKVFFLWWKEFFDGTDFEEWLSDPLRLNEYLRWVKCDVRKNKTKSTISHVHQQIRLQPLYQLYKYRSLLKCSLASPPFGRCSASAVVGSKKKYKQTPVIEESSWVLIIQAAWKIVSCSDDAITLYNNYWESERLKLKNKPTRDGNVPSKSTLFNRIQKYLVLYGYNSYAALEREIILFEAAAAVLILGLTGMRQSELSSLSKECYQEKSSDFAVIQFKSSYLQGMTFKYAYLPEGESHRWLVPSKLKLVIEKLNRLNQCRRMRTFEMLERHKSNGKHERLWRDAARANQSLFVSSGLNANHKLSMRWGASTIKRRVDTFMEYLSNEQGLSVPMRVTPHMFRRTFARFIALSPLGSVEALRDQFAHRTGDVTEYYTQGGDEEILNWILEDQSSFQQAVIETQLNNNNSLHGGLGDAVSSGEFASRDFQTSKNLKTLRKKIGVGMEVQLNAHSVSVRPVDKGACANNCRLNRVQCISCENCVITPAQLPFWEDQLSIMEACEKEGIVQGIDKVRELVCQLKEDVRESAETAE</sequence>
<dbReference type="RefSeq" id="WP_305373500.1">
    <property type="nucleotide sequence ID" value="NZ_JAUYVL010000019.1"/>
</dbReference>
<dbReference type="GO" id="GO:0003677">
    <property type="term" value="F:DNA binding"/>
    <property type="evidence" value="ECO:0007669"/>
    <property type="project" value="InterPro"/>
</dbReference>
<evidence type="ECO:0000313" key="3">
    <source>
        <dbReference type="Proteomes" id="UP001177935"/>
    </source>
</evidence>
<evidence type="ECO:0000313" key="2">
    <source>
        <dbReference type="EMBL" id="MDP2503260.1"/>
    </source>
</evidence>
<dbReference type="SUPFAM" id="SSF56349">
    <property type="entry name" value="DNA breaking-rejoining enzymes"/>
    <property type="match status" value="1"/>
</dbReference>
<comment type="caution">
    <text evidence="2">The sequence shown here is derived from an EMBL/GenBank/DDBJ whole genome shotgun (WGS) entry which is preliminary data.</text>
</comment>
<keyword evidence="1" id="KW-0233">DNA recombination</keyword>
<dbReference type="InterPro" id="IPR013762">
    <property type="entry name" value="Integrase-like_cat_sf"/>
</dbReference>
<dbReference type="InterPro" id="IPR011010">
    <property type="entry name" value="DNA_brk_join_enz"/>
</dbReference>
<dbReference type="GO" id="GO:0006310">
    <property type="term" value="P:DNA recombination"/>
    <property type="evidence" value="ECO:0007669"/>
    <property type="project" value="UniProtKB-KW"/>
</dbReference>
<dbReference type="Gene3D" id="1.10.443.10">
    <property type="entry name" value="Intergrase catalytic core"/>
    <property type="match status" value="1"/>
</dbReference>
<proteinExistence type="predicted"/>
<organism evidence="2 3">
    <name type="scientific">Vibrio splendidus</name>
    <dbReference type="NCBI Taxonomy" id="29497"/>
    <lineage>
        <taxon>Bacteria</taxon>
        <taxon>Pseudomonadati</taxon>
        <taxon>Pseudomonadota</taxon>
        <taxon>Gammaproteobacteria</taxon>
        <taxon>Vibrionales</taxon>
        <taxon>Vibrionaceae</taxon>
        <taxon>Vibrio</taxon>
    </lineage>
</organism>
<gene>
    <name evidence="2" type="ORF">Q8W42_21385</name>
</gene>